<dbReference type="EMBL" id="MU003506">
    <property type="protein sequence ID" value="KAF2470930.1"/>
    <property type="molecule type" value="Genomic_DNA"/>
</dbReference>
<gene>
    <name evidence="1" type="ORF">BDR25DRAFT_28302</name>
</gene>
<comment type="caution">
    <text evidence="1">The sequence shown here is derived from an EMBL/GenBank/DDBJ whole genome shotgun (WGS) entry which is preliminary data.</text>
</comment>
<sequence>MARLVFLSSLLLIPLRVVADYDQFYFSSNVTNWRCSKLAFDCIAPQVCAHESLLDKFYCCGPGSDSVCWSGAQDCSGSNGVPSSTQVGCGNNAFCCLNNREECTQRANQINICWATPENPFANVTEKELNKTFSSLSSARPSASSYSFNSAKLFASTTSGASSSATAASASTTATSSAASPTPTQGDSSGGISGGAIGGIVVGVVGGLAIIGAGCFFLWRRRSNNSKATQDGNPYNGNPNMYGGYGQVPQGSPVPHEKYGMHGAPLVPPTYPPVEMDATSQPVEVEGNKPQNNNI</sequence>
<evidence type="ECO:0000313" key="2">
    <source>
        <dbReference type="Proteomes" id="UP000799755"/>
    </source>
</evidence>
<organism evidence="1 2">
    <name type="scientific">Lindgomyces ingoldianus</name>
    <dbReference type="NCBI Taxonomy" id="673940"/>
    <lineage>
        <taxon>Eukaryota</taxon>
        <taxon>Fungi</taxon>
        <taxon>Dikarya</taxon>
        <taxon>Ascomycota</taxon>
        <taxon>Pezizomycotina</taxon>
        <taxon>Dothideomycetes</taxon>
        <taxon>Pleosporomycetidae</taxon>
        <taxon>Pleosporales</taxon>
        <taxon>Lindgomycetaceae</taxon>
        <taxon>Lindgomyces</taxon>
    </lineage>
</organism>
<proteinExistence type="predicted"/>
<keyword evidence="2" id="KW-1185">Reference proteome</keyword>
<name>A0ACB6QXX7_9PLEO</name>
<dbReference type="Proteomes" id="UP000799755">
    <property type="component" value="Unassembled WGS sequence"/>
</dbReference>
<reference evidence="1" key="1">
    <citation type="journal article" date="2020" name="Stud. Mycol.">
        <title>101 Dothideomycetes genomes: a test case for predicting lifestyles and emergence of pathogens.</title>
        <authorList>
            <person name="Haridas S."/>
            <person name="Albert R."/>
            <person name="Binder M."/>
            <person name="Bloem J."/>
            <person name="Labutti K."/>
            <person name="Salamov A."/>
            <person name="Andreopoulos B."/>
            <person name="Baker S."/>
            <person name="Barry K."/>
            <person name="Bills G."/>
            <person name="Bluhm B."/>
            <person name="Cannon C."/>
            <person name="Castanera R."/>
            <person name="Culley D."/>
            <person name="Daum C."/>
            <person name="Ezra D."/>
            <person name="Gonzalez J."/>
            <person name="Henrissat B."/>
            <person name="Kuo A."/>
            <person name="Liang C."/>
            <person name="Lipzen A."/>
            <person name="Lutzoni F."/>
            <person name="Magnuson J."/>
            <person name="Mondo S."/>
            <person name="Nolan M."/>
            <person name="Ohm R."/>
            <person name="Pangilinan J."/>
            <person name="Park H.-J."/>
            <person name="Ramirez L."/>
            <person name="Alfaro M."/>
            <person name="Sun H."/>
            <person name="Tritt A."/>
            <person name="Yoshinaga Y."/>
            <person name="Zwiers L.-H."/>
            <person name="Turgeon B."/>
            <person name="Goodwin S."/>
            <person name="Spatafora J."/>
            <person name="Crous P."/>
            <person name="Grigoriev I."/>
        </authorList>
    </citation>
    <scope>NUCLEOTIDE SEQUENCE</scope>
    <source>
        <strain evidence="1">ATCC 200398</strain>
    </source>
</reference>
<evidence type="ECO:0000313" key="1">
    <source>
        <dbReference type="EMBL" id="KAF2470930.1"/>
    </source>
</evidence>
<protein>
    <submittedName>
        <fullName evidence="1">Uncharacterized protein</fullName>
    </submittedName>
</protein>
<accession>A0ACB6QXX7</accession>